<reference evidence="1 2" key="1">
    <citation type="submission" date="2015-10" db="EMBL/GenBank/DDBJ databases">
        <title>Full genome of DAOMC 229536 Phialocephala scopiformis, a fungal endophyte of spruce producing the potent anti-insectan compound rugulosin.</title>
        <authorList>
            <consortium name="DOE Joint Genome Institute"/>
            <person name="Walker A.K."/>
            <person name="Frasz S.L."/>
            <person name="Seifert K.A."/>
            <person name="Miller J.D."/>
            <person name="Mondo S.J."/>
            <person name="Labutti K."/>
            <person name="Lipzen A."/>
            <person name="Dockter R."/>
            <person name="Kennedy M."/>
            <person name="Grigoriev I.V."/>
            <person name="Spatafora J.W."/>
        </authorList>
    </citation>
    <scope>NUCLEOTIDE SEQUENCE [LARGE SCALE GENOMIC DNA]</scope>
    <source>
        <strain evidence="1 2">CBS 120377</strain>
    </source>
</reference>
<dbReference type="GeneID" id="28822689"/>
<evidence type="ECO:0000313" key="2">
    <source>
        <dbReference type="Proteomes" id="UP000070700"/>
    </source>
</evidence>
<evidence type="ECO:0000313" key="1">
    <source>
        <dbReference type="EMBL" id="KUJ19300.1"/>
    </source>
</evidence>
<protein>
    <submittedName>
        <fullName evidence="1">Uncharacterized protein</fullName>
    </submittedName>
</protein>
<sequence>MPGLWSEDNLPTPLGMLNIIQAVCAYPAIASNKALVNGTPNGVVFEESHLKTLANGIASTGDKENRLEITNGFASTKDYQTTNGVSSEENHLETLVNGITFTGDAPSNGHIISKESSLVSNCNGHSNNHSNPTSSIASASASSISITSISDTPPNVPNPTFHKLQNLIVGLNFYNFYSHDHPYFPLPPLGATDYTLSIQPIYPQSLNSDPLSPGYYHHLLRLTRLHYASSTTTLRTVALGRILYLEKPTYWIVVMDIQHGNLYALRSDTVALEELLVESDDQRDNIDWKTIPAAELPEFDNKSWKAVLLGDTTILDGNRIVGGDTAKGGYQALIVEDWDSVTVDGRV</sequence>
<dbReference type="RefSeq" id="XP_018073655.1">
    <property type="nucleotide sequence ID" value="XM_018212963.1"/>
</dbReference>
<gene>
    <name evidence="1" type="ORF">LY89DRAFT_667276</name>
</gene>
<dbReference type="InParanoid" id="A0A194XGH8"/>
<dbReference type="Proteomes" id="UP000070700">
    <property type="component" value="Unassembled WGS sequence"/>
</dbReference>
<dbReference type="EMBL" id="KQ947411">
    <property type="protein sequence ID" value="KUJ19300.1"/>
    <property type="molecule type" value="Genomic_DNA"/>
</dbReference>
<dbReference type="AlphaFoldDB" id="A0A194XGH8"/>
<organism evidence="1 2">
    <name type="scientific">Mollisia scopiformis</name>
    <name type="common">Conifer needle endophyte fungus</name>
    <name type="synonym">Phialocephala scopiformis</name>
    <dbReference type="NCBI Taxonomy" id="149040"/>
    <lineage>
        <taxon>Eukaryota</taxon>
        <taxon>Fungi</taxon>
        <taxon>Dikarya</taxon>
        <taxon>Ascomycota</taxon>
        <taxon>Pezizomycotina</taxon>
        <taxon>Leotiomycetes</taxon>
        <taxon>Helotiales</taxon>
        <taxon>Mollisiaceae</taxon>
        <taxon>Mollisia</taxon>
    </lineage>
</organism>
<accession>A0A194XGH8</accession>
<proteinExistence type="predicted"/>
<keyword evidence="2" id="KW-1185">Reference proteome</keyword>
<dbReference type="KEGG" id="psco:LY89DRAFT_667276"/>
<name>A0A194XGH8_MOLSC</name>
<dbReference type="OrthoDB" id="10526217at2759"/>